<name>A0A1Q3EHW1_LENED</name>
<sequence length="568" mass="63841">MVSWSSEMNFNDSSRFNTFHCLLTSRCRASIHSLAINTGHPSLYIAFLVVLTPDPVFRPPQELLNLLLTSSTLYTSLCTSSAPHLYARIFRSTFDLDINGPSNDASKFTDSQLTFDLVSRYRLLRRVRRMEFSNKMMPEDLRVAMQTVIESKRVNEAHLKSAGFSEFTFSYAEQCLTKHQIAQTHAAFDYETNLILWLLALTWSRDDVTKIAQETRENFLILLRPLVLGDARDYTIVQPIHEESSRSELCVRDGHSPKANCQRDTTIPSASSAAIILYFVLQEAGCTKVSPRLLFGRVVDFGDGREVPTMEDYYSMTNYRTPLPGDEHPDTGTVCNPRISNPTRITHDPQFFNLRQSGSNAYCSLPDVITGLWEGVYMVSCVHMNKEASSSPSTPDFICKKFMQCSLVLFFHFGTPDNEHLIPGSIGGEVDQWTANPRDFSTEMDCLTVCGWETPYEKFVSPASGECQVSRNYSQALDCLVIGRTTQDHDSAWGGFNFAGKLKRDGTIVMKRESKDSTDAGLGTWIFEGNVRYGSVFAGTWRSSNSPGSGIHGIFSLRKKVYPSQSEH</sequence>
<reference evidence="1 2" key="1">
    <citation type="submission" date="2016-08" db="EMBL/GenBank/DDBJ databases">
        <authorList>
            <consortium name="Lentinula edodes genome sequencing consortium"/>
            <person name="Sakamoto Y."/>
            <person name="Nakade K."/>
            <person name="Sato S."/>
            <person name="Yoshida Y."/>
            <person name="Miyazaki K."/>
            <person name="Natsume S."/>
            <person name="Konno N."/>
        </authorList>
    </citation>
    <scope>NUCLEOTIDE SEQUENCE [LARGE SCALE GENOMIC DNA]</scope>
    <source>
        <strain evidence="1 2">NBRC 111202</strain>
    </source>
</reference>
<evidence type="ECO:0000313" key="2">
    <source>
        <dbReference type="Proteomes" id="UP000188533"/>
    </source>
</evidence>
<protein>
    <submittedName>
        <fullName evidence="1">Uncharacterized protein</fullName>
    </submittedName>
</protein>
<comment type="caution">
    <text evidence="1">The sequence shown here is derived from an EMBL/GenBank/DDBJ whole genome shotgun (WGS) entry which is preliminary data.</text>
</comment>
<keyword evidence="2" id="KW-1185">Reference proteome</keyword>
<organism evidence="1 2">
    <name type="scientific">Lentinula edodes</name>
    <name type="common">Shiitake mushroom</name>
    <name type="synonym">Lentinus edodes</name>
    <dbReference type="NCBI Taxonomy" id="5353"/>
    <lineage>
        <taxon>Eukaryota</taxon>
        <taxon>Fungi</taxon>
        <taxon>Dikarya</taxon>
        <taxon>Basidiomycota</taxon>
        <taxon>Agaricomycotina</taxon>
        <taxon>Agaricomycetes</taxon>
        <taxon>Agaricomycetidae</taxon>
        <taxon>Agaricales</taxon>
        <taxon>Marasmiineae</taxon>
        <taxon>Omphalotaceae</taxon>
        <taxon>Lentinula</taxon>
    </lineage>
</organism>
<evidence type="ECO:0000313" key="1">
    <source>
        <dbReference type="EMBL" id="GAW06775.1"/>
    </source>
</evidence>
<accession>A0A1Q3EHW1</accession>
<gene>
    <name evidence="1" type="ORF">LENED_008721</name>
</gene>
<proteinExistence type="predicted"/>
<dbReference type="Proteomes" id="UP000188533">
    <property type="component" value="Unassembled WGS sequence"/>
</dbReference>
<reference evidence="1 2" key="2">
    <citation type="submission" date="2017-02" db="EMBL/GenBank/DDBJ databases">
        <title>A genome survey and senescence transcriptome analysis in Lentinula edodes.</title>
        <authorList>
            <person name="Sakamoto Y."/>
            <person name="Nakade K."/>
            <person name="Sato S."/>
            <person name="Yoshida Y."/>
            <person name="Miyazaki K."/>
            <person name="Natsume S."/>
            <person name="Konno N."/>
        </authorList>
    </citation>
    <scope>NUCLEOTIDE SEQUENCE [LARGE SCALE GENOMIC DNA]</scope>
    <source>
        <strain evidence="1 2">NBRC 111202</strain>
    </source>
</reference>
<dbReference type="EMBL" id="BDGU01000347">
    <property type="protein sequence ID" value="GAW06775.1"/>
    <property type="molecule type" value="Genomic_DNA"/>
</dbReference>
<dbReference type="AlphaFoldDB" id="A0A1Q3EHW1"/>